<feature type="domain" description="Late embryogenesis abundant protein LEA-2 subgroup" evidence="1">
    <location>
        <begin position="51"/>
        <end position="138"/>
    </location>
</feature>
<dbReference type="OrthoDB" id="766446at2"/>
<dbReference type="Gene3D" id="2.60.40.1820">
    <property type="match status" value="1"/>
</dbReference>
<dbReference type="Proteomes" id="UP000290204">
    <property type="component" value="Unassembled WGS sequence"/>
</dbReference>
<organism evidence="2 3">
    <name type="scientific">Lacibacter luteus</name>
    <dbReference type="NCBI Taxonomy" id="2508719"/>
    <lineage>
        <taxon>Bacteria</taxon>
        <taxon>Pseudomonadati</taxon>
        <taxon>Bacteroidota</taxon>
        <taxon>Chitinophagia</taxon>
        <taxon>Chitinophagales</taxon>
        <taxon>Chitinophagaceae</taxon>
        <taxon>Lacibacter</taxon>
    </lineage>
</organism>
<reference evidence="2 3" key="1">
    <citation type="submission" date="2019-01" db="EMBL/GenBank/DDBJ databases">
        <title>Lacibacter sp. strain TTM-7.</title>
        <authorList>
            <person name="Chen W.-M."/>
        </authorList>
    </citation>
    <scope>NUCLEOTIDE SEQUENCE [LARGE SCALE GENOMIC DNA]</scope>
    <source>
        <strain evidence="2 3">TTM-7</strain>
    </source>
</reference>
<dbReference type="InterPro" id="IPR004864">
    <property type="entry name" value="LEA_2"/>
</dbReference>
<evidence type="ECO:0000313" key="3">
    <source>
        <dbReference type="Proteomes" id="UP000290204"/>
    </source>
</evidence>
<evidence type="ECO:0000259" key="1">
    <source>
        <dbReference type="Pfam" id="PF03168"/>
    </source>
</evidence>
<comment type="caution">
    <text evidence="2">The sequence shown here is derived from an EMBL/GenBank/DDBJ whole genome shotgun (WGS) entry which is preliminary data.</text>
</comment>
<evidence type="ECO:0000313" key="2">
    <source>
        <dbReference type="EMBL" id="RXK58932.1"/>
    </source>
</evidence>
<dbReference type="SUPFAM" id="SSF117070">
    <property type="entry name" value="LEA14-like"/>
    <property type="match status" value="1"/>
</dbReference>
<gene>
    <name evidence="2" type="ORF">ESA94_16220</name>
</gene>
<dbReference type="Pfam" id="PF03168">
    <property type="entry name" value="LEA_2"/>
    <property type="match status" value="1"/>
</dbReference>
<proteinExistence type="predicted"/>
<dbReference type="AlphaFoldDB" id="A0A4Q1CFX6"/>
<accession>A0A4Q1CFX6</accession>
<dbReference type="EMBL" id="SDHW01000005">
    <property type="protein sequence ID" value="RXK58932.1"/>
    <property type="molecule type" value="Genomic_DNA"/>
</dbReference>
<dbReference type="PROSITE" id="PS51257">
    <property type="entry name" value="PROKAR_LIPOPROTEIN"/>
    <property type="match status" value="1"/>
</dbReference>
<keyword evidence="3" id="KW-1185">Reference proteome</keyword>
<name>A0A4Q1CFX6_9BACT</name>
<protein>
    <recommendedName>
        <fullName evidence="1">Late embryogenesis abundant protein LEA-2 subgroup domain-containing protein</fullName>
    </recommendedName>
</protein>
<sequence length="153" mass="17347">MLRFLPTLLLLILGFSSCNPFKIPEYKDFQNLRLESIGFNQTTVYMELVYNNPNRIGFQVNHTEADVYVDDVFLGRALSDTLIKVARKSDFVIPLRIQTDMKNIFKNAWSAISSKEVTVRATGTIRAGVGGLFKTIPLAYEGKHEVGMFEPRP</sequence>